<dbReference type="NCBIfam" id="TIGR00430">
    <property type="entry name" value="Q_tRNA_tgt"/>
    <property type="match status" value="1"/>
</dbReference>
<dbReference type="Proteomes" id="UP000583929">
    <property type="component" value="Unassembled WGS sequence"/>
</dbReference>
<dbReference type="EMBL" id="JAATIQ010000072">
    <property type="protein sequence ID" value="KAF4388635.1"/>
    <property type="molecule type" value="Genomic_DNA"/>
</dbReference>
<feature type="binding site" evidence="6">
    <location>
        <position position="301"/>
    </location>
    <ligand>
        <name>substrate</name>
    </ligand>
</feature>
<evidence type="ECO:0000256" key="6">
    <source>
        <dbReference type="HAMAP-Rule" id="MF_03218"/>
    </source>
</evidence>
<dbReference type="GO" id="GO:0046872">
    <property type="term" value="F:metal ion binding"/>
    <property type="evidence" value="ECO:0007669"/>
    <property type="project" value="UniProtKB-KW"/>
</dbReference>
<dbReference type="SUPFAM" id="SSF51713">
    <property type="entry name" value="tRNA-guanine transglycosylase"/>
    <property type="match status" value="1"/>
</dbReference>
<keyword evidence="2 6" id="KW-0808">Transferase</keyword>
<evidence type="ECO:0000256" key="4">
    <source>
        <dbReference type="ARBA" id="ARBA00022723"/>
    </source>
</evidence>
<feature type="binding site" evidence="6">
    <location>
        <position position="446"/>
    </location>
    <ligand>
        <name>Zn(2+)</name>
        <dbReference type="ChEBI" id="CHEBI:29105"/>
    </ligand>
</feature>
<comment type="similarity">
    <text evidence="6">Belongs to the queuine tRNA-ribosyltransferase family.</text>
</comment>
<feature type="binding site" evidence="6">
    <location>
        <position position="258"/>
    </location>
    <ligand>
        <name>substrate</name>
    </ligand>
</feature>
<feature type="region of interest" description="Disordered" evidence="7">
    <location>
        <begin position="28"/>
        <end position="58"/>
    </location>
</feature>
<feature type="domain" description="tRNA-guanine(15) transglycosylase-like" evidence="8">
    <location>
        <begin position="116"/>
        <end position="478"/>
    </location>
</feature>
<evidence type="ECO:0000256" key="3">
    <source>
        <dbReference type="ARBA" id="ARBA00022694"/>
    </source>
</evidence>
<dbReference type="AlphaFoldDB" id="A0A7J6H0L0"/>
<organism evidence="9 10">
    <name type="scientific">Cannabis sativa</name>
    <name type="common">Hemp</name>
    <name type="synonym">Marijuana</name>
    <dbReference type="NCBI Taxonomy" id="3483"/>
    <lineage>
        <taxon>Eukaryota</taxon>
        <taxon>Viridiplantae</taxon>
        <taxon>Streptophyta</taxon>
        <taxon>Embryophyta</taxon>
        <taxon>Tracheophyta</taxon>
        <taxon>Spermatophyta</taxon>
        <taxon>Magnoliopsida</taxon>
        <taxon>eudicotyledons</taxon>
        <taxon>Gunneridae</taxon>
        <taxon>Pentapetalae</taxon>
        <taxon>rosids</taxon>
        <taxon>fabids</taxon>
        <taxon>Rosales</taxon>
        <taxon>Cannabaceae</taxon>
        <taxon>Cannabis</taxon>
    </lineage>
</organism>
<comment type="subcellular location">
    <subcellularLocation>
        <location evidence="6">Cytoplasm</location>
    </subcellularLocation>
</comment>
<comment type="caution">
    <text evidence="9">The sequence shown here is derived from an EMBL/GenBank/DDBJ whole genome shotgun (WGS) entry which is preliminary data.</text>
</comment>
<dbReference type="InterPro" id="IPR004803">
    <property type="entry name" value="TGT"/>
</dbReference>
<keyword evidence="4 6" id="KW-0479">Metal-binding</keyword>
<dbReference type="GO" id="GO:0006400">
    <property type="term" value="P:tRNA modification"/>
    <property type="evidence" value="ECO:0007669"/>
    <property type="project" value="InterPro"/>
</dbReference>
<evidence type="ECO:0000313" key="10">
    <source>
        <dbReference type="Proteomes" id="UP000583929"/>
    </source>
</evidence>
<dbReference type="InterPro" id="IPR002616">
    <property type="entry name" value="tRNA_ribo_trans-like"/>
</dbReference>
<feature type="region of interest" description="RNA binding; important for wobble base 34 recognition" evidence="6">
    <location>
        <begin position="383"/>
        <end position="387"/>
    </location>
</feature>
<dbReference type="HAMAP" id="MF_00168">
    <property type="entry name" value="Q_tRNA_Tgt"/>
    <property type="match status" value="1"/>
</dbReference>
<dbReference type="PANTHER" id="PTHR43530">
    <property type="entry name" value="QUEUINE TRNA-RIBOSYLTRANSFERASE CATALYTIC SUBUNIT 1"/>
    <property type="match status" value="1"/>
</dbReference>
<gene>
    <name evidence="9" type="ORF">G4B88_018912</name>
</gene>
<comment type="subunit">
    <text evidence="6">Heterodimer of a catalytic subunit and an accessory subunit.</text>
</comment>
<keyword evidence="1 6" id="KW-0328">Glycosyltransferase</keyword>
<name>A0A7J6H0L0_CANSA</name>
<feature type="binding site" evidence="6">
    <location>
        <position position="328"/>
    </location>
    <ligand>
        <name>substrate</name>
    </ligand>
</feature>
<comment type="catalytic activity">
    <reaction evidence="6">
        <text>guanosine(34) in tRNA + queuine = queuosine(34) in tRNA + guanine</text>
        <dbReference type="Rhea" id="RHEA:16633"/>
        <dbReference type="Rhea" id="RHEA-COMP:10341"/>
        <dbReference type="Rhea" id="RHEA-COMP:18571"/>
        <dbReference type="ChEBI" id="CHEBI:16235"/>
        <dbReference type="ChEBI" id="CHEBI:17433"/>
        <dbReference type="ChEBI" id="CHEBI:74269"/>
        <dbReference type="ChEBI" id="CHEBI:194431"/>
        <dbReference type="EC" id="2.4.2.64"/>
    </reaction>
</comment>
<dbReference type="GO" id="GO:0008479">
    <property type="term" value="F:tRNA-guanosine(34) queuine transglycosylase activity"/>
    <property type="evidence" value="ECO:0007669"/>
    <property type="project" value="UniProtKB-UniRule"/>
</dbReference>
<keyword evidence="5 6" id="KW-0862">Zinc</keyword>
<comment type="cofactor">
    <cofactor evidence="6">
        <name>Zn(2+)</name>
        <dbReference type="ChEBI" id="CHEBI:29105"/>
    </cofactor>
</comment>
<evidence type="ECO:0000256" key="5">
    <source>
        <dbReference type="ARBA" id="ARBA00022833"/>
    </source>
</evidence>
<dbReference type="Pfam" id="PF01702">
    <property type="entry name" value="TGT"/>
    <property type="match status" value="1"/>
</dbReference>
<proteinExistence type="inferred from homology"/>
<protein>
    <recommendedName>
        <fullName evidence="6">Queuine tRNA-ribosyltransferase catalytic subunit 1</fullName>
        <ecNumber evidence="6">2.4.2.64</ecNumber>
    </recommendedName>
    <alternativeName>
        <fullName evidence="6">Guanine insertion enzyme</fullName>
    </alternativeName>
    <alternativeName>
        <fullName evidence="6">tRNA-guanine transglycosylase</fullName>
    </alternativeName>
</protein>
<feature type="binding site" evidence="6">
    <location>
        <position position="418"/>
    </location>
    <ligand>
        <name>Zn(2+)</name>
        <dbReference type="ChEBI" id="CHEBI:29105"/>
    </ligand>
</feature>
<keyword evidence="10" id="KW-1185">Reference proteome</keyword>
<feature type="binding site" evidence="6">
    <location>
        <begin position="194"/>
        <end position="198"/>
    </location>
    <ligand>
        <name>substrate</name>
    </ligand>
</feature>
<dbReference type="PANTHER" id="PTHR43530:SF1">
    <property type="entry name" value="QUEUINE TRNA-RIBOSYLTRANSFERASE CATALYTIC SUBUNIT 1"/>
    <property type="match status" value="1"/>
</dbReference>
<dbReference type="Gene3D" id="3.20.20.105">
    <property type="entry name" value="Queuine tRNA-ribosyltransferase-like"/>
    <property type="match status" value="1"/>
</dbReference>
<accession>A0A7J6H0L0</accession>
<evidence type="ECO:0000259" key="8">
    <source>
        <dbReference type="Pfam" id="PF01702"/>
    </source>
</evidence>
<keyword evidence="3 6" id="KW-0819">tRNA processing</keyword>
<dbReference type="EC" id="2.4.2.64" evidence="6"/>
<dbReference type="InterPro" id="IPR036511">
    <property type="entry name" value="TGT-like_sf"/>
</dbReference>
<feature type="binding site" evidence="6">
    <location>
        <position position="416"/>
    </location>
    <ligand>
        <name>Zn(2+)</name>
        <dbReference type="ChEBI" id="CHEBI:29105"/>
    </ligand>
</feature>
<evidence type="ECO:0000256" key="2">
    <source>
        <dbReference type="ARBA" id="ARBA00022679"/>
    </source>
</evidence>
<evidence type="ECO:0000313" key="9">
    <source>
        <dbReference type="EMBL" id="KAF4388635.1"/>
    </source>
</evidence>
<evidence type="ECO:0000256" key="7">
    <source>
        <dbReference type="SAM" id="MobiDB-lite"/>
    </source>
</evidence>
<comment type="function">
    <text evidence="6">Catalytic subunit of the queuine tRNA-ribosyltransferase (TGT) that catalyzes the base-exchange of a guanine (G) residue with queuine (Q) at position 34 (anticodon wobble position) in tRNAs with GU(N) anticodons (tRNA-Asp, -Asn, -His and -Tyr), resulting in the hypermodified nucleoside queuosine (7-(((4,5-cis-dihydroxy-2-cyclopenten-1-yl)amino)methyl)-7-deazaguanosine). Catalysis occurs through a double-displacement mechanism. The nucleophile active site attacks the C1' of nucleotide 34 to detach the guanine base from the RNA, forming a covalent enzyme-RNA intermediate. The proton acceptor active site deprotonates the incoming queuine, allowing a nucleophilic attack on the C1' of the ribose to form the product.</text>
</comment>
<reference evidence="9 10" key="1">
    <citation type="journal article" date="2020" name="bioRxiv">
        <title>Sequence and annotation of 42 cannabis genomes reveals extensive copy number variation in cannabinoid synthesis and pathogen resistance genes.</title>
        <authorList>
            <person name="Mckernan K.J."/>
            <person name="Helbert Y."/>
            <person name="Kane L.T."/>
            <person name="Ebling H."/>
            <person name="Zhang L."/>
            <person name="Liu B."/>
            <person name="Eaton Z."/>
            <person name="Mclaughlin S."/>
            <person name="Kingan S."/>
            <person name="Baybayan P."/>
            <person name="Concepcion G."/>
            <person name="Jordan M."/>
            <person name="Riva A."/>
            <person name="Barbazuk W."/>
            <person name="Harkins T."/>
        </authorList>
    </citation>
    <scope>NUCLEOTIDE SEQUENCE [LARGE SCALE GENOMIC DNA]</scope>
    <source>
        <strain evidence="10">cv. Jamaican Lion 4</strain>
        <tissue evidence="9">Leaf</tissue>
    </source>
</reference>
<feature type="binding site" evidence="6">
    <location>
        <position position="421"/>
    </location>
    <ligand>
        <name>Zn(2+)</name>
        <dbReference type="ChEBI" id="CHEBI:29105"/>
    </ligand>
</feature>
<dbReference type="GO" id="GO:0005829">
    <property type="term" value="C:cytosol"/>
    <property type="evidence" value="ECO:0007669"/>
    <property type="project" value="TreeGrafter"/>
</dbReference>
<keyword evidence="6" id="KW-0963">Cytoplasm</keyword>
<evidence type="ECO:0000256" key="1">
    <source>
        <dbReference type="ARBA" id="ARBA00022676"/>
    </source>
</evidence>
<dbReference type="NCBIfam" id="TIGR00449">
    <property type="entry name" value="tgt_general"/>
    <property type="match status" value="1"/>
</dbReference>
<feature type="region of interest" description="RNA binding" evidence="6">
    <location>
        <begin position="359"/>
        <end position="365"/>
    </location>
</feature>
<feature type="active site" description="Nucleophile" evidence="6">
    <location>
        <position position="378"/>
    </location>
</feature>
<feature type="active site" description="Proton acceptor" evidence="6">
    <location>
        <position position="194"/>
    </location>
</feature>
<sequence length="508" mass="56321">MGSSPCICVEHWSVPSIDINKVNVDASVTSEPASAPSERGKLESHAGEPSWTTPDCRKPEETVSRIPIAREVGVLDEYLLILLLKIGLLQTHKKWLFVSSVLYFAVPSFILGRFNRARAANLTLPHHVCQTPLFMPVGTQGTIKGLATNQLEDIGCQIILGNTYHLALRPTSELIDELGGLHKFMNWPRALLTDSGGFQMVILRYLMHFVVSLLHLADITEKGVTFQSPVDGKPMLLTPEESIQIQNRIGADIIMALDDVVKTTITGPRIEEAMYRTLRWIDRCIAAHKRPKEQNLFGIVQGGLDPVLRDICVRGLVDRNLPGYAIGGLAGGEDKDSFWRVVAQCTAALPEDKPRYVMGVGYPLDIVVCSALGADMYDCVYPTRTARFGTALIPEGVLKLKNKAMADDTRPIDPTCDCMVCKNYSRAYIHCLVTVDAMGSQLVSYHNLYYMMKLSRDLHSSIIEGKFPEFVCEFLQTMFPKGDVPEWVCNAMEVAGIDISSCSHHVVR</sequence>